<comment type="catalytic activity">
    <reaction evidence="1 12">
        <text>S-ubiquitinyl-[E2 ubiquitin-conjugating enzyme]-L-cysteine + [acceptor protein]-L-lysine = [E2 ubiquitin-conjugating enzyme]-L-cysteine + N(6)-ubiquitinyl-[acceptor protein]-L-lysine.</text>
        <dbReference type="EC" id="2.3.2.27"/>
    </reaction>
</comment>
<evidence type="ECO:0000313" key="17">
    <source>
        <dbReference type="Proteomes" id="UP001152320"/>
    </source>
</evidence>
<accession>A0A9Q1BV78</accession>
<feature type="domain" description="WWE" evidence="15">
    <location>
        <begin position="116"/>
        <end position="193"/>
    </location>
</feature>
<dbReference type="Pfam" id="PF02825">
    <property type="entry name" value="WWE"/>
    <property type="match status" value="1"/>
</dbReference>
<dbReference type="PANTHER" id="PTHR13417:SF2">
    <property type="entry name" value="E3 UBIQUITIN-PROTEIN LIGASE RNF146"/>
    <property type="match status" value="1"/>
</dbReference>
<evidence type="ECO:0000256" key="7">
    <source>
        <dbReference type="ARBA" id="ARBA00022723"/>
    </source>
</evidence>
<keyword evidence="17" id="KW-1185">Reference proteome</keyword>
<evidence type="ECO:0000256" key="5">
    <source>
        <dbReference type="ARBA" id="ARBA00022679"/>
    </source>
</evidence>
<dbReference type="GO" id="GO:0061630">
    <property type="term" value="F:ubiquitin protein ligase activity"/>
    <property type="evidence" value="ECO:0007669"/>
    <property type="project" value="UniProtKB-UniRule"/>
</dbReference>
<gene>
    <name evidence="16" type="ORF">HOLleu_23341</name>
</gene>
<keyword evidence="8 11" id="KW-0863">Zinc-finger</keyword>
<dbReference type="Proteomes" id="UP001152320">
    <property type="component" value="Chromosome 11"/>
</dbReference>
<evidence type="ECO:0000256" key="4">
    <source>
        <dbReference type="ARBA" id="ARBA00022490"/>
    </source>
</evidence>
<dbReference type="GO" id="GO:0072572">
    <property type="term" value="F:poly-ADP-D-ribose binding"/>
    <property type="evidence" value="ECO:0007669"/>
    <property type="project" value="UniProtKB-UniRule"/>
</dbReference>
<dbReference type="EMBL" id="JAIZAY010000011">
    <property type="protein sequence ID" value="KAJ8033186.1"/>
    <property type="molecule type" value="Genomic_DNA"/>
</dbReference>
<dbReference type="PANTHER" id="PTHR13417">
    <property type="entry name" value="E3 UBIQUITIN-PROTEIN LIGASE RNF146"/>
    <property type="match status" value="1"/>
</dbReference>
<comment type="function">
    <text evidence="12">E3 ubiquitin-protein ligase that specifically binds poly-ADP-ribosylated proteins and mediates their ubiquitination and subsequent degradation.</text>
</comment>
<reference evidence="16" key="1">
    <citation type="submission" date="2021-10" db="EMBL/GenBank/DDBJ databases">
        <title>Tropical sea cucumber genome reveals ecological adaptation and Cuvierian tubules defense mechanism.</title>
        <authorList>
            <person name="Chen T."/>
        </authorList>
    </citation>
    <scope>NUCLEOTIDE SEQUENCE</scope>
    <source>
        <strain evidence="16">Nanhai2018</strain>
        <tissue evidence="16">Muscle</tissue>
    </source>
</reference>
<evidence type="ECO:0000256" key="11">
    <source>
        <dbReference type="PROSITE-ProRule" id="PRU00175"/>
    </source>
</evidence>
<evidence type="ECO:0000256" key="6">
    <source>
        <dbReference type="ARBA" id="ARBA00022687"/>
    </source>
</evidence>
<dbReference type="InterPro" id="IPR004170">
    <property type="entry name" value="WWE_dom"/>
</dbReference>
<sequence length="313" mass="34588">MYTRTCTTGSLFLFRSLQQHISAAVQVAVATERCSLLYTANFTEKEVVSKPPPAVPAPDCPVCLQPSIHPVKVPCGHVFCFLCVKGASNQSQRCALCRQAIPPSFFESPTLLNDCELSHGSASSTCEKYAWFYEGRNGWWQYDVRTNHEIEEGYRSKKRSFELLIAGYMYIIDLDNMLQIRRSDPSRRRRIKRDLVTAPKKGIAGLKIMKDNEDDETNIEESEEGSATKDNPGTSSSSQAGTSGRIHQNAPPPSQSGHLSSSTDSSPDIPDDRLSDGLQSLSLSYVQGTVQPDTVQDSVDPPEGYDSEEVLEI</sequence>
<dbReference type="SUPFAM" id="SSF117839">
    <property type="entry name" value="WWE domain"/>
    <property type="match status" value="1"/>
</dbReference>
<dbReference type="SMART" id="SM00678">
    <property type="entry name" value="WWE"/>
    <property type="match status" value="1"/>
</dbReference>
<proteinExistence type="predicted"/>
<dbReference type="PROSITE" id="PS50918">
    <property type="entry name" value="WWE"/>
    <property type="match status" value="1"/>
</dbReference>
<comment type="pathway">
    <text evidence="3 12">Protein modification; protein ubiquitination.</text>
</comment>
<keyword evidence="10 12" id="KW-0862">Zinc</keyword>
<comment type="domain">
    <text evidence="12">The WWE domain mediates non-covalent poly(ADP-ribose)-binding.</text>
</comment>
<dbReference type="InterPro" id="IPR027370">
    <property type="entry name" value="Znf-RING_euk"/>
</dbReference>
<dbReference type="AlphaFoldDB" id="A0A9Q1BV78"/>
<dbReference type="InterPro" id="IPR013083">
    <property type="entry name" value="Znf_RING/FYVE/PHD"/>
</dbReference>
<feature type="compositionally biased region" description="Polar residues" evidence="13">
    <location>
        <begin position="277"/>
        <end position="297"/>
    </location>
</feature>
<comment type="PTM">
    <text evidence="12">Ubiquitinated; autoubiquitinated.</text>
</comment>
<dbReference type="Gene3D" id="3.30.720.50">
    <property type="match status" value="1"/>
</dbReference>
<dbReference type="SMART" id="SM00184">
    <property type="entry name" value="RING"/>
    <property type="match status" value="1"/>
</dbReference>
<dbReference type="Pfam" id="PF13445">
    <property type="entry name" value="zf-RING_UBOX"/>
    <property type="match status" value="1"/>
</dbReference>
<dbReference type="PROSITE" id="PS00518">
    <property type="entry name" value="ZF_RING_1"/>
    <property type="match status" value="1"/>
</dbReference>
<dbReference type="GO" id="GO:0016055">
    <property type="term" value="P:Wnt signaling pathway"/>
    <property type="evidence" value="ECO:0007669"/>
    <property type="project" value="UniProtKB-KW"/>
</dbReference>
<feature type="compositionally biased region" description="Low complexity" evidence="13">
    <location>
        <begin position="233"/>
        <end position="244"/>
    </location>
</feature>
<evidence type="ECO:0000256" key="8">
    <source>
        <dbReference type="ARBA" id="ARBA00022771"/>
    </source>
</evidence>
<dbReference type="EC" id="2.3.2.27" evidence="12"/>
<keyword evidence="6" id="KW-0879">Wnt signaling pathway</keyword>
<evidence type="ECO:0000313" key="16">
    <source>
        <dbReference type="EMBL" id="KAJ8033186.1"/>
    </source>
</evidence>
<dbReference type="GO" id="GO:0051865">
    <property type="term" value="P:protein autoubiquitination"/>
    <property type="evidence" value="ECO:0007669"/>
    <property type="project" value="UniProtKB-UniRule"/>
</dbReference>
<keyword evidence="5 12" id="KW-0808">Transferase</keyword>
<protein>
    <recommendedName>
        <fullName evidence="12">E3 ubiquitin-protein ligase</fullName>
        <ecNumber evidence="12">2.3.2.27</ecNumber>
    </recommendedName>
</protein>
<comment type="caution">
    <text evidence="16">The sequence shown here is derived from an EMBL/GenBank/DDBJ whole genome shotgun (WGS) entry which is preliminary data.</text>
</comment>
<dbReference type="GO" id="GO:0006511">
    <property type="term" value="P:ubiquitin-dependent protein catabolic process"/>
    <property type="evidence" value="ECO:0007669"/>
    <property type="project" value="UniProtKB-UniRule"/>
</dbReference>
<feature type="region of interest" description="Disordered" evidence="13">
    <location>
        <begin position="206"/>
        <end position="313"/>
    </location>
</feature>
<dbReference type="SUPFAM" id="SSF57850">
    <property type="entry name" value="RING/U-box"/>
    <property type="match status" value="1"/>
</dbReference>
<keyword evidence="9 12" id="KW-0833">Ubl conjugation pathway</keyword>
<dbReference type="GO" id="GO:0008270">
    <property type="term" value="F:zinc ion binding"/>
    <property type="evidence" value="ECO:0007669"/>
    <property type="project" value="UniProtKB-UniRule"/>
</dbReference>
<name>A0A9Q1BV78_HOLLE</name>
<dbReference type="OrthoDB" id="10065815at2759"/>
<evidence type="ECO:0000256" key="12">
    <source>
        <dbReference type="RuleBase" id="RU367115"/>
    </source>
</evidence>
<evidence type="ECO:0000259" key="14">
    <source>
        <dbReference type="PROSITE" id="PS50089"/>
    </source>
</evidence>
<evidence type="ECO:0000256" key="1">
    <source>
        <dbReference type="ARBA" id="ARBA00000900"/>
    </source>
</evidence>
<evidence type="ECO:0000256" key="3">
    <source>
        <dbReference type="ARBA" id="ARBA00004906"/>
    </source>
</evidence>
<comment type="subcellular location">
    <subcellularLocation>
        <location evidence="2 12">Cytoplasm</location>
        <location evidence="2 12">Cytosol</location>
    </subcellularLocation>
</comment>
<evidence type="ECO:0000256" key="9">
    <source>
        <dbReference type="ARBA" id="ARBA00022786"/>
    </source>
</evidence>
<feature type="domain" description="RING-type" evidence="14">
    <location>
        <begin position="60"/>
        <end position="98"/>
    </location>
</feature>
<dbReference type="Gene3D" id="3.30.40.10">
    <property type="entry name" value="Zinc/RING finger domain, C3HC4 (zinc finger)"/>
    <property type="match status" value="1"/>
</dbReference>
<dbReference type="CDD" id="cd16546">
    <property type="entry name" value="RING-HC_RNF146"/>
    <property type="match status" value="1"/>
</dbReference>
<dbReference type="InterPro" id="IPR018123">
    <property type="entry name" value="WWE-dom_subgr"/>
</dbReference>
<evidence type="ECO:0000256" key="13">
    <source>
        <dbReference type="SAM" id="MobiDB-lite"/>
    </source>
</evidence>
<dbReference type="GO" id="GO:0005634">
    <property type="term" value="C:nucleus"/>
    <property type="evidence" value="ECO:0007669"/>
    <property type="project" value="TreeGrafter"/>
</dbReference>
<dbReference type="PROSITE" id="PS50089">
    <property type="entry name" value="ZF_RING_2"/>
    <property type="match status" value="1"/>
</dbReference>
<evidence type="ECO:0000256" key="2">
    <source>
        <dbReference type="ARBA" id="ARBA00004514"/>
    </source>
</evidence>
<evidence type="ECO:0000256" key="10">
    <source>
        <dbReference type="ARBA" id="ARBA00022833"/>
    </source>
</evidence>
<dbReference type="GO" id="GO:0005829">
    <property type="term" value="C:cytosol"/>
    <property type="evidence" value="ECO:0007669"/>
    <property type="project" value="UniProtKB-SubCell"/>
</dbReference>
<dbReference type="InterPro" id="IPR037197">
    <property type="entry name" value="WWE_dom_sf"/>
</dbReference>
<keyword evidence="7 12" id="KW-0479">Metal-binding</keyword>
<feature type="compositionally biased region" description="Acidic residues" evidence="13">
    <location>
        <begin position="212"/>
        <end position="224"/>
    </location>
</feature>
<evidence type="ECO:0000259" key="15">
    <source>
        <dbReference type="PROSITE" id="PS50918"/>
    </source>
</evidence>
<feature type="compositionally biased region" description="Low complexity" evidence="13">
    <location>
        <begin position="255"/>
        <end position="268"/>
    </location>
</feature>
<dbReference type="InterPro" id="IPR044110">
    <property type="entry name" value="RING-HC_RNF146"/>
</dbReference>
<feature type="compositionally biased region" description="Acidic residues" evidence="13">
    <location>
        <begin position="303"/>
        <end position="313"/>
    </location>
</feature>
<keyword evidence="4 12" id="KW-0963">Cytoplasm</keyword>
<dbReference type="InterPro" id="IPR033509">
    <property type="entry name" value="RNF146"/>
</dbReference>
<dbReference type="InterPro" id="IPR001841">
    <property type="entry name" value="Znf_RING"/>
</dbReference>
<dbReference type="FunFam" id="3.30.720.50:FF:000003">
    <property type="entry name" value="E3 ubiquitin-protein ligase RNF146"/>
    <property type="match status" value="1"/>
</dbReference>
<organism evidence="16 17">
    <name type="scientific">Holothuria leucospilota</name>
    <name type="common">Black long sea cucumber</name>
    <name type="synonym">Mertensiothuria leucospilota</name>
    <dbReference type="NCBI Taxonomy" id="206669"/>
    <lineage>
        <taxon>Eukaryota</taxon>
        <taxon>Metazoa</taxon>
        <taxon>Echinodermata</taxon>
        <taxon>Eleutherozoa</taxon>
        <taxon>Echinozoa</taxon>
        <taxon>Holothuroidea</taxon>
        <taxon>Aspidochirotacea</taxon>
        <taxon>Aspidochirotida</taxon>
        <taxon>Holothuriidae</taxon>
        <taxon>Holothuria</taxon>
    </lineage>
</organism>
<dbReference type="InterPro" id="IPR017907">
    <property type="entry name" value="Znf_RING_CS"/>
</dbReference>